<dbReference type="GO" id="GO:0008107">
    <property type="term" value="F:galactoside 2-alpha-L-fucosyltransferase activity"/>
    <property type="evidence" value="ECO:0007669"/>
    <property type="project" value="InterPro"/>
</dbReference>
<keyword evidence="1 3" id="KW-0328">Glycosyltransferase</keyword>
<comment type="caution">
    <text evidence="5">The sequence shown here is derived from an EMBL/GenBank/DDBJ whole genome shotgun (WGS) entry which is preliminary data.</text>
</comment>
<comment type="pathway">
    <text evidence="3">Protein modification; protein glycosylation.</text>
</comment>
<keyword evidence="6" id="KW-1185">Reference proteome</keyword>
<evidence type="ECO:0000313" key="6">
    <source>
        <dbReference type="Proteomes" id="UP000663870"/>
    </source>
</evidence>
<dbReference type="PANTHER" id="PTHR11927">
    <property type="entry name" value="GALACTOSIDE 2-L-FUCOSYLTRANSFERASE"/>
    <property type="match status" value="1"/>
</dbReference>
<feature type="transmembrane region" description="Helical" evidence="3">
    <location>
        <begin position="20"/>
        <end position="40"/>
    </location>
</feature>
<reference evidence="5" key="1">
    <citation type="submission" date="2021-02" db="EMBL/GenBank/DDBJ databases">
        <authorList>
            <person name="Nowell W R."/>
        </authorList>
    </citation>
    <scope>NUCLEOTIDE SEQUENCE</scope>
</reference>
<dbReference type="EMBL" id="CAJNOL010000628">
    <property type="protein sequence ID" value="CAF1143949.1"/>
    <property type="molecule type" value="Genomic_DNA"/>
</dbReference>
<keyword evidence="3" id="KW-0735">Signal-anchor</keyword>
<comment type="subcellular location">
    <subcellularLocation>
        <location evidence="3">Golgi apparatus</location>
        <location evidence="3">Golgi stack membrane</location>
        <topology evidence="3">Single-pass type II membrane protein</topology>
    </subcellularLocation>
</comment>
<keyword evidence="2 3" id="KW-0808">Transferase</keyword>
<sequence length="402" mass="46842">MNSSERDIIDFHHSRPWRPIVRRSAIFISIIFALVFYHLLFSFQNLNAVVLPSREFILGTPRTVDSSLTITSLQNTTSHVSTEFELPILCIFGVRSSDGAFGNRMFLFASAFGLARIHACHLYISSKIIFDLQSTFKLNLNQTSVKLLKNLAEFENRTDIFQRYSACTLFDDLFKIPLNPNFTRYELIGFYQAFGYFDRFRQEVAQLFEFNSQTIKYIIPFVEQLIQSIWNYSINFNHTNTEVTHTTLKSFLLHPPAPLIRMTWIGVHIRRGDFLTFFKIDTSLSYLSSSMDHYRQRYRNCRFLIASDDKTYVKEHFGKIPDVFITPSTFFHGHDLAALALCEHSILTAGTFSWWSAWLAGGNVIHDLNYPVPFQKCDKESYFPPWFLFPYNSSSKRWEPSS</sequence>
<keyword evidence="3" id="KW-0812">Transmembrane</keyword>
<dbReference type="UniPathway" id="UPA00378"/>
<evidence type="ECO:0000313" key="4">
    <source>
        <dbReference type="EMBL" id="CAF1004465.1"/>
    </source>
</evidence>
<organism evidence="5 6">
    <name type="scientific">Rotaria sordida</name>
    <dbReference type="NCBI Taxonomy" id="392033"/>
    <lineage>
        <taxon>Eukaryota</taxon>
        <taxon>Metazoa</taxon>
        <taxon>Spiralia</taxon>
        <taxon>Gnathifera</taxon>
        <taxon>Rotifera</taxon>
        <taxon>Eurotatoria</taxon>
        <taxon>Bdelloidea</taxon>
        <taxon>Philodinida</taxon>
        <taxon>Philodinidae</taxon>
        <taxon>Rotaria</taxon>
    </lineage>
</organism>
<dbReference type="AlphaFoldDB" id="A0A814SEL6"/>
<dbReference type="Pfam" id="PF01531">
    <property type="entry name" value="Glyco_transf_11"/>
    <property type="match status" value="1"/>
</dbReference>
<dbReference type="Gene3D" id="3.40.50.11350">
    <property type="match status" value="1"/>
</dbReference>
<dbReference type="InterPro" id="IPR002516">
    <property type="entry name" value="Glyco_trans_11"/>
</dbReference>
<dbReference type="Proteomes" id="UP000663870">
    <property type="component" value="Unassembled WGS sequence"/>
</dbReference>
<dbReference type="EMBL" id="CAJNOH010000336">
    <property type="protein sequence ID" value="CAF1004465.1"/>
    <property type="molecule type" value="Genomic_DNA"/>
</dbReference>
<dbReference type="EC" id="2.4.1.-" evidence="3"/>
<dbReference type="CDD" id="cd11301">
    <property type="entry name" value="Fut1_Fut2_like"/>
    <property type="match status" value="1"/>
</dbReference>
<dbReference type="Proteomes" id="UP000663854">
    <property type="component" value="Unassembled WGS sequence"/>
</dbReference>
<evidence type="ECO:0000256" key="3">
    <source>
        <dbReference type="RuleBase" id="RU363129"/>
    </source>
</evidence>
<dbReference type="GO" id="GO:0005975">
    <property type="term" value="P:carbohydrate metabolic process"/>
    <property type="evidence" value="ECO:0007669"/>
    <property type="project" value="InterPro"/>
</dbReference>
<evidence type="ECO:0000256" key="1">
    <source>
        <dbReference type="ARBA" id="ARBA00022676"/>
    </source>
</evidence>
<name>A0A814SEL6_9BILA</name>
<protein>
    <recommendedName>
        <fullName evidence="3">L-Fucosyltransferase</fullName>
        <ecNumber evidence="3">2.4.1.-</ecNumber>
    </recommendedName>
</protein>
<accession>A0A814SEL6</accession>
<proteinExistence type="inferred from homology"/>
<comment type="similarity">
    <text evidence="3">Belongs to the glycosyltransferase 11 family.</text>
</comment>
<keyword evidence="3" id="KW-0325">Glycoprotein</keyword>
<evidence type="ECO:0000313" key="5">
    <source>
        <dbReference type="EMBL" id="CAF1143949.1"/>
    </source>
</evidence>
<gene>
    <name evidence="5" type="ORF">JXQ802_LOCUS21369</name>
    <name evidence="4" type="ORF">PYM288_LOCUS14782</name>
</gene>
<dbReference type="GO" id="GO:0032580">
    <property type="term" value="C:Golgi cisterna membrane"/>
    <property type="evidence" value="ECO:0007669"/>
    <property type="project" value="UniProtKB-SubCell"/>
</dbReference>
<keyword evidence="3" id="KW-0472">Membrane</keyword>
<keyword evidence="3" id="KW-1133">Transmembrane helix</keyword>
<dbReference type="PANTHER" id="PTHR11927:SF9">
    <property type="entry name" value="L-FUCOSYLTRANSFERASE"/>
    <property type="match status" value="1"/>
</dbReference>
<evidence type="ECO:0000256" key="2">
    <source>
        <dbReference type="ARBA" id="ARBA00022679"/>
    </source>
</evidence>
<keyword evidence="3" id="KW-0333">Golgi apparatus</keyword>